<dbReference type="AlphaFoldDB" id="A0A0P9Z3C9"/>
<dbReference type="EMBL" id="RBTH01000061">
    <property type="protein sequence ID" value="RMT50021.1"/>
    <property type="molecule type" value="Genomic_DNA"/>
</dbReference>
<gene>
    <name evidence="1" type="ORF">ALP48_03060</name>
</gene>
<accession>A0A0P9Z3C9</accession>
<sequence length="234" mass="25865">MENAPQWVQLTLGIIGILGSLVTAIATIFLWRVTKVLAVETTRMAEASAQPHVVATLAPNRWTLNHFDLHIDNTGNATAYEICTSFDPPLENGEERTAREIPFQRVSVLKPGQGLTSYLSEYSSLKGKKFQVTISWRNPLKPDRETHTYSLDMADNDGVSRLGDDPMVQLASQLKKLQEGWAPIARGSKKVKADVFTTEDRAAGRAASLEAYDRMRDRGNGVTNTDEPAIPDPE</sequence>
<evidence type="ECO:0000313" key="2">
    <source>
        <dbReference type="Proteomes" id="UP000268096"/>
    </source>
</evidence>
<reference evidence="1 2" key="1">
    <citation type="submission" date="2018-08" db="EMBL/GenBank/DDBJ databases">
        <title>Recombination of ecologically and evolutionarily significant loci maintains genetic cohesion in the Pseudomonas syringae species complex.</title>
        <authorList>
            <person name="Dillon M."/>
            <person name="Thakur S."/>
            <person name="Almeida R.N.D."/>
            <person name="Weir B.S."/>
            <person name="Guttman D.S."/>
        </authorList>
    </citation>
    <scope>NUCLEOTIDE SEQUENCE [LARGE SCALE GENOMIC DNA]</scope>
    <source>
        <strain evidence="1 2">ICMP 16926</strain>
    </source>
</reference>
<organism evidence="1 2">
    <name type="scientific">Pseudomonas syringae pv. solidagae</name>
    <dbReference type="NCBI Taxonomy" id="264458"/>
    <lineage>
        <taxon>Bacteria</taxon>
        <taxon>Pseudomonadati</taxon>
        <taxon>Pseudomonadota</taxon>
        <taxon>Gammaproteobacteria</taxon>
        <taxon>Pseudomonadales</taxon>
        <taxon>Pseudomonadaceae</taxon>
        <taxon>Pseudomonas</taxon>
        <taxon>Pseudomonas syringae</taxon>
    </lineage>
</organism>
<comment type="caution">
    <text evidence="1">The sequence shown here is derived from an EMBL/GenBank/DDBJ whole genome shotgun (WGS) entry which is preliminary data.</text>
</comment>
<protein>
    <submittedName>
        <fullName evidence="1">Uncharacterized protein</fullName>
    </submittedName>
</protein>
<name>A0A0P9Z3C9_PSESX</name>
<proteinExistence type="predicted"/>
<evidence type="ECO:0000313" key="1">
    <source>
        <dbReference type="EMBL" id="RMT50021.1"/>
    </source>
</evidence>
<dbReference type="Proteomes" id="UP000268096">
    <property type="component" value="Unassembled WGS sequence"/>
</dbReference>
<dbReference type="RefSeq" id="WP_057458193.1">
    <property type="nucleotide sequence ID" value="NZ_LJRH01000337.1"/>
</dbReference>